<dbReference type="PANTHER" id="PTHR47679">
    <property type="entry name" value="PROTEIN TORNADO 1"/>
    <property type="match status" value="1"/>
</dbReference>
<dbReference type="AlphaFoldDB" id="A0ABD3HFB3"/>
<dbReference type="EMBL" id="JBJQOH010000004">
    <property type="protein sequence ID" value="KAL3689581.1"/>
    <property type="molecule type" value="Genomic_DNA"/>
</dbReference>
<accession>A0ABD3HFB3</accession>
<comment type="caution">
    <text evidence="1">The sequence shown here is derived from an EMBL/GenBank/DDBJ whole genome shotgun (WGS) entry which is preliminary data.</text>
</comment>
<dbReference type="PANTHER" id="PTHR47679:SF1">
    <property type="entry name" value="PROTEIN TORNADO 1"/>
    <property type="match status" value="1"/>
</dbReference>
<dbReference type="Proteomes" id="UP001633002">
    <property type="component" value="Unassembled WGS sequence"/>
</dbReference>
<keyword evidence="2" id="KW-1185">Reference proteome</keyword>
<sequence>MDKLETADLHLGWAEEVATEMDHRFKDLLAVDVRVLGADNRVFLRGVDTVLDRTRESFRYFLETAHIRTVPQACCEITDALCSRKITGKSQLQEAPILPSEDFFSFCEENASSLRKYQNDPETRKLLMKAIAEYLHDAGIIIRLPRSGLVVVDPNWCTCSFLGRLIGLGHGCVSPRVGDVELTGSSGGLITKAHFQKLLLTLVEGIKWKYASSTRDAVQQLQAMMEEMDLCFEVRIDDAVEEDKKLGIFAPILFAEPGENSSRFCRPPEWNLYGSLGTEPSYVGLRVQCRDPERTRLTSSVFPRLQVFFRNTMLSRHSRFEDLLIYKYNLMTLTIAGHQIHVENDRMVNGDHIDILARSYSSHEDAMQYILQHVVEVIQRFCASPKGCPWTALSLSVLRSDCVKNLTPSFQWDEKVAIEIESLISEWKAEVMQKVLSEDYSDTAHNWGEYIHTWPAVDTAGLPMLAERARDLLLGTHISEVVKSVGDAVSERRRRVNVVEQEVAQSFRSSITNPVICEEISGPVVESVCEEGGPASDLKNSGLEQIAEVVNRIDEKVDEVKGLVAEVLSEVKMIRGFQESFQRSLLSLSKALDQLSGYSSSNQEIPKRPYFTSASLGLRHYITARIRVGTALTLHFMCERRSGHYYVEGQEGYPLVVEKDNMDVLRFLSTNSIKLLAFLAKAGMHVGAMMTGIPFRGNLELPGPGEYMTLTEATADELLRKLKPSEQLLVESGEGRSNKKIDVVQESWAYLKQLFLSHLKDQCQELFQLYRCRYSLALSSKEGEPSCVWLCKDCFLKGSRNGSVEECR</sequence>
<evidence type="ECO:0000313" key="2">
    <source>
        <dbReference type="Proteomes" id="UP001633002"/>
    </source>
</evidence>
<gene>
    <name evidence="1" type="ORF">R1sor_015890</name>
</gene>
<evidence type="ECO:0000313" key="1">
    <source>
        <dbReference type="EMBL" id="KAL3689581.1"/>
    </source>
</evidence>
<proteinExistence type="predicted"/>
<protein>
    <submittedName>
        <fullName evidence="1">Uncharacterized protein</fullName>
    </submittedName>
</protein>
<organism evidence="1 2">
    <name type="scientific">Riccia sorocarpa</name>
    <dbReference type="NCBI Taxonomy" id="122646"/>
    <lineage>
        <taxon>Eukaryota</taxon>
        <taxon>Viridiplantae</taxon>
        <taxon>Streptophyta</taxon>
        <taxon>Embryophyta</taxon>
        <taxon>Marchantiophyta</taxon>
        <taxon>Marchantiopsida</taxon>
        <taxon>Marchantiidae</taxon>
        <taxon>Marchantiales</taxon>
        <taxon>Ricciaceae</taxon>
        <taxon>Riccia</taxon>
    </lineage>
</organism>
<name>A0ABD3HFB3_9MARC</name>
<reference evidence="1 2" key="1">
    <citation type="submission" date="2024-09" db="EMBL/GenBank/DDBJ databases">
        <title>Chromosome-scale assembly of Riccia sorocarpa.</title>
        <authorList>
            <person name="Paukszto L."/>
        </authorList>
    </citation>
    <scope>NUCLEOTIDE SEQUENCE [LARGE SCALE GENOMIC DNA]</scope>
    <source>
        <strain evidence="1">LP-2024</strain>
        <tissue evidence="1">Aerial parts of the thallus</tissue>
    </source>
</reference>